<feature type="region of interest" description="Disordered" evidence="1">
    <location>
        <begin position="333"/>
        <end position="356"/>
    </location>
</feature>
<dbReference type="RefSeq" id="WP_242661856.1">
    <property type="nucleotide sequence ID" value="NZ_FNAV01000024.1"/>
</dbReference>
<name>A0A1G7LI78_9RHOB</name>
<dbReference type="GO" id="GO:0016740">
    <property type="term" value="F:transferase activity"/>
    <property type="evidence" value="ECO:0007669"/>
    <property type="project" value="UniProtKB-KW"/>
</dbReference>
<dbReference type="InterPro" id="IPR003673">
    <property type="entry name" value="CoA-Trfase_fam_III"/>
</dbReference>
<dbReference type="EMBL" id="FNAV01000024">
    <property type="protein sequence ID" value="SDF49178.1"/>
    <property type="molecule type" value="Genomic_DNA"/>
</dbReference>
<dbReference type="Gene3D" id="3.40.50.10540">
    <property type="entry name" value="Crotonobetainyl-coa:carnitine coa-transferase, domain 1"/>
    <property type="match status" value="1"/>
</dbReference>
<evidence type="ECO:0000256" key="1">
    <source>
        <dbReference type="SAM" id="MobiDB-lite"/>
    </source>
</evidence>
<gene>
    <name evidence="2" type="ORF">SAMN04488105_12422</name>
</gene>
<sequence length="371" mass="39953">MGPLSGLKVVEFGAIGPGPFCAMLLADLGATVIRLDRTQDAGLGVKRDLRFDITKRNRPAIPLDLKAPADRDFALDLVAGADGLIEGFRPGAMERLGLGPEDCFAVNPALVYGRMTGWGQTGPLSRTVGHDINYLALSGALSMIGSKAEGPAIPLNLVSDLGGGALYLAFGMLAAMHHARETGEGQVVDAAILDGVGSLLTTFRGFRASGLWVDDYESNFIDGGAPWYACYKTRDGKYISVGAVERKFYAELLDGMGLDASYLDRQMDKESWPEQKRVFAQIFDRKTRDEWDAIFAGREACYAPVLDMDEALAHPQVTERDSVVELDGIAQTAPAPRFSKSQPETPRPPSALDPDLAARMRARGWAALTTA</sequence>
<dbReference type="STRING" id="282683.SAMN04488105_12422"/>
<evidence type="ECO:0000313" key="2">
    <source>
        <dbReference type="EMBL" id="SDF49178.1"/>
    </source>
</evidence>
<dbReference type="Proteomes" id="UP000198994">
    <property type="component" value="Unassembled WGS sequence"/>
</dbReference>
<protein>
    <submittedName>
        <fullName evidence="2">Crotonobetainyl-CoA:carnitine CoA-transferase CaiB</fullName>
    </submittedName>
</protein>
<dbReference type="Gene3D" id="3.30.1540.10">
    <property type="entry name" value="formyl-coa transferase, domain 3"/>
    <property type="match status" value="1"/>
</dbReference>
<dbReference type="Pfam" id="PF02515">
    <property type="entry name" value="CoA_transf_3"/>
    <property type="match status" value="1"/>
</dbReference>
<evidence type="ECO:0000313" key="3">
    <source>
        <dbReference type="Proteomes" id="UP000198994"/>
    </source>
</evidence>
<dbReference type="SUPFAM" id="SSF89796">
    <property type="entry name" value="CoA-transferase family III (CaiB/BaiF)"/>
    <property type="match status" value="1"/>
</dbReference>
<dbReference type="PANTHER" id="PTHR48228:SF5">
    <property type="entry name" value="ALPHA-METHYLACYL-COA RACEMASE"/>
    <property type="match status" value="1"/>
</dbReference>
<dbReference type="InterPro" id="IPR023606">
    <property type="entry name" value="CoA-Trfase_III_dom_1_sf"/>
</dbReference>
<organism evidence="2 3">
    <name type="scientific">Salipiger thiooxidans</name>
    <dbReference type="NCBI Taxonomy" id="282683"/>
    <lineage>
        <taxon>Bacteria</taxon>
        <taxon>Pseudomonadati</taxon>
        <taxon>Pseudomonadota</taxon>
        <taxon>Alphaproteobacteria</taxon>
        <taxon>Rhodobacterales</taxon>
        <taxon>Roseobacteraceae</taxon>
        <taxon>Salipiger</taxon>
    </lineage>
</organism>
<proteinExistence type="predicted"/>
<dbReference type="InterPro" id="IPR050509">
    <property type="entry name" value="CoA-transferase_III"/>
</dbReference>
<reference evidence="3" key="1">
    <citation type="submission" date="2016-10" db="EMBL/GenBank/DDBJ databases">
        <authorList>
            <person name="Varghese N."/>
            <person name="Submissions S."/>
        </authorList>
    </citation>
    <scope>NUCLEOTIDE SEQUENCE [LARGE SCALE GENOMIC DNA]</scope>
    <source>
        <strain evidence="3">DSM 10146</strain>
    </source>
</reference>
<keyword evidence="3" id="KW-1185">Reference proteome</keyword>
<keyword evidence="2" id="KW-0808">Transferase</keyword>
<dbReference type="AlphaFoldDB" id="A0A1G7LI78"/>
<dbReference type="PANTHER" id="PTHR48228">
    <property type="entry name" value="SUCCINYL-COA--D-CITRAMALATE COA-TRANSFERASE"/>
    <property type="match status" value="1"/>
</dbReference>
<dbReference type="InterPro" id="IPR044855">
    <property type="entry name" value="CoA-Trfase_III_dom3_sf"/>
</dbReference>
<accession>A0A1G7LI78</accession>